<protein>
    <submittedName>
        <fullName evidence="1">Helix-hairpin-helix domain-containing protein</fullName>
    </submittedName>
</protein>
<evidence type="ECO:0000313" key="1">
    <source>
        <dbReference type="EMBL" id="UWM56879.1"/>
    </source>
</evidence>
<dbReference type="Proteomes" id="UP001057580">
    <property type="component" value="Chromosome"/>
</dbReference>
<proteinExistence type="predicted"/>
<dbReference type="Gene3D" id="1.10.150.20">
    <property type="entry name" value="5' to 3' exonuclease, C-terminal subdomain"/>
    <property type="match status" value="1"/>
</dbReference>
<gene>
    <name evidence="1" type="ORF">N0B31_14380</name>
</gene>
<evidence type="ECO:0000313" key="2">
    <source>
        <dbReference type="Proteomes" id="UP001057580"/>
    </source>
</evidence>
<dbReference type="EMBL" id="CP104003">
    <property type="protein sequence ID" value="UWM56879.1"/>
    <property type="molecule type" value="Genomic_DNA"/>
</dbReference>
<dbReference type="SUPFAM" id="SSF47794">
    <property type="entry name" value="Rad51 N-terminal domain-like"/>
    <property type="match status" value="1"/>
</dbReference>
<dbReference type="Pfam" id="PF14520">
    <property type="entry name" value="HHH_5"/>
    <property type="match status" value="1"/>
</dbReference>
<keyword evidence="2" id="KW-1185">Reference proteome</keyword>
<accession>A0A9E7R6S2</accession>
<dbReference type="GO" id="GO:0000166">
    <property type="term" value="F:nucleotide binding"/>
    <property type="evidence" value="ECO:0007669"/>
    <property type="project" value="InterPro"/>
</dbReference>
<sequence>MAVGVGDADGEISRAVVRRDPVAVERFLEAALGVDIELSGDADGIAVTVATDEGVQTTVVRSVGEATRTEVEESVESVAVASVYDLEELEGVGPTYAARLRDAGIESVADLAVADAPTVAAAAGVGERLARTFVDRARALVGLEAAAETDD</sequence>
<organism evidence="1 2">
    <name type="scientific">Salinirubellus salinus</name>
    <dbReference type="NCBI Taxonomy" id="1364945"/>
    <lineage>
        <taxon>Archaea</taxon>
        <taxon>Methanobacteriati</taxon>
        <taxon>Methanobacteriota</taxon>
        <taxon>Stenosarchaea group</taxon>
        <taxon>Halobacteria</taxon>
        <taxon>Halobacteriales</taxon>
        <taxon>Natronomonadaceae</taxon>
        <taxon>Salinirubellus</taxon>
    </lineage>
</organism>
<reference evidence="1" key="1">
    <citation type="submission" date="2022-09" db="EMBL/GenBank/DDBJ databases">
        <title>Diverse halophilic archaea isolated from saline environments.</title>
        <authorList>
            <person name="Cui H.-L."/>
        </authorList>
    </citation>
    <scope>NUCLEOTIDE SEQUENCE</scope>
    <source>
        <strain evidence="1">ZS-35-S2</strain>
    </source>
</reference>
<dbReference type="InterPro" id="IPR010995">
    <property type="entry name" value="DNA_repair_Rad51/TF_NusA_a-hlx"/>
</dbReference>
<dbReference type="KEGG" id="ssai:N0B31_14380"/>
<dbReference type="AlphaFoldDB" id="A0A9E7R6S2"/>
<name>A0A9E7R6S2_9EURY</name>